<keyword evidence="4" id="KW-1185">Reference proteome</keyword>
<dbReference type="AlphaFoldDB" id="A0A5K8AF51"/>
<organism evidence="3 4">
    <name type="scientific">Desulfosarcina ovata subsp. ovata</name>
    <dbReference type="NCBI Taxonomy" id="2752305"/>
    <lineage>
        <taxon>Bacteria</taxon>
        <taxon>Pseudomonadati</taxon>
        <taxon>Thermodesulfobacteriota</taxon>
        <taxon>Desulfobacteria</taxon>
        <taxon>Desulfobacterales</taxon>
        <taxon>Desulfosarcinaceae</taxon>
        <taxon>Desulfosarcina</taxon>
    </lineage>
</organism>
<sequence length="137" mass="14767">MLSQWILPASLTLVCWGVWSFIPKITTRYIHPMSAMVYEVVGSIIVGSVVLSLLDFRPDINPKGICLAIFTGILGLTGALGFLFAVKSGKVSVVAMFTSLSPVITLALGWLVLKEPITLREGLGIISAFAAIYFFTS</sequence>
<dbReference type="Proteomes" id="UP000422108">
    <property type="component" value="Chromosome"/>
</dbReference>
<feature type="transmembrane region" description="Helical" evidence="1">
    <location>
        <begin position="91"/>
        <end position="112"/>
    </location>
</feature>
<feature type="transmembrane region" description="Helical" evidence="1">
    <location>
        <begin position="119"/>
        <end position="136"/>
    </location>
</feature>
<evidence type="ECO:0000259" key="2">
    <source>
        <dbReference type="Pfam" id="PF00892"/>
    </source>
</evidence>
<dbReference type="GO" id="GO:0016020">
    <property type="term" value="C:membrane"/>
    <property type="evidence" value="ECO:0007669"/>
    <property type="project" value="InterPro"/>
</dbReference>
<evidence type="ECO:0000313" key="4">
    <source>
        <dbReference type="Proteomes" id="UP000422108"/>
    </source>
</evidence>
<reference evidence="3 4" key="1">
    <citation type="submission" date="2019-11" db="EMBL/GenBank/DDBJ databases">
        <title>Comparative genomics of hydrocarbon-degrading Desulfosarcina strains.</title>
        <authorList>
            <person name="Watanabe M."/>
            <person name="Kojima H."/>
            <person name="Fukui M."/>
        </authorList>
    </citation>
    <scope>NUCLEOTIDE SEQUENCE [LARGE SCALE GENOMIC DNA]</scope>
    <source>
        <strain evidence="4">oXyS1</strain>
    </source>
</reference>
<dbReference type="SUPFAM" id="SSF103481">
    <property type="entry name" value="Multidrug resistance efflux transporter EmrE"/>
    <property type="match status" value="1"/>
</dbReference>
<name>A0A5K8AF51_9BACT</name>
<dbReference type="Pfam" id="PF00892">
    <property type="entry name" value="EamA"/>
    <property type="match status" value="1"/>
</dbReference>
<dbReference type="InterPro" id="IPR000620">
    <property type="entry name" value="EamA_dom"/>
</dbReference>
<proteinExistence type="predicted"/>
<gene>
    <name evidence="3" type="ORF">DSCOOX_37400</name>
</gene>
<keyword evidence="1" id="KW-0812">Transmembrane</keyword>
<accession>A0A5K8AF51</accession>
<dbReference type="InterPro" id="IPR037185">
    <property type="entry name" value="EmrE-like"/>
</dbReference>
<feature type="transmembrane region" description="Helical" evidence="1">
    <location>
        <begin position="66"/>
        <end position="85"/>
    </location>
</feature>
<dbReference type="RefSeq" id="WP_155311604.1">
    <property type="nucleotide sequence ID" value="NZ_AP021879.1"/>
</dbReference>
<evidence type="ECO:0000256" key="1">
    <source>
        <dbReference type="SAM" id="Phobius"/>
    </source>
</evidence>
<feature type="domain" description="EamA" evidence="2">
    <location>
        <begin position="5"/>
        <end position="136"/>
    </location>
</feature>
<protein>
    <recommendedName>
        <fullName evidence="2">EamA domain-containing protein</fullName>
    </recommendedName>
</protein>
<evidence type="ECO:0000313" key="3">
    <source>
        <dbReference type="EMBL" id="BBO90560.1"/>
    </source>
</evidence>
<feature type="transmembrane region" description="Helical" evidence="1">
    <location>
        <begin position="36"/>
        <end position="54"/>
    </location>
</feature>
<keyword evidence="1" id="KW-0472">Membrane</keyword>
<dbReference type="Gene3D" id="1.10.3730.20">
    <property type="match status" value="1"/>
</dbReference>
<dbReference type="EMBL" id="AP021879">
    <property type="protein sequence ID" value="BBO90560.1"/>
    <property type="molecule type" value="Genomic_DNA"/>
</dbReference>
<keyword evidence="1" id="KW-1133">Transmembrane helix</keyword>